<proteinExistence type="predicted"/>
<evidence type="ECO:0000256" key="1">
    <source>
        <dbReference type="SAM" id="SignalP"/>
    </source>
</evidence>
<evidence type="ECO:0000313" key="2">
    <source>
        <dbReference type="EMBL" id="KIK57256.1"/>
    </source>
</evidence>
<evidence type="ECO:0000313" key="3">
    <source>
        <dbReference type="Proteomes" id="UP000053593"/>
    </source>
</evidence>
<gene>
    <name evidence="2" type="ORF">GYMLUDRAFT_229565</name>
</gene>
<organism evidence="2 3">
    <name type="scientific">Collybiopsis luxurians FD-317 M1</name>
    <dbReference type="NCBI Taxonomy" id="944289"/>
    <lineage>
        <taxon>Eukaryota</taxon>
        <taxon>Fungi</taxon>
        <taxon>Dikarya</taxon>
        <taxon>Basidiomycota</taxon>
        <taxon>Agaricomycotina</taxon>
        <taxon>Agaricomycetes</taxon>
        <taxon>Agaricomycetidae</taxon>
        <taxon>Agaricales</taxon>
        <taxon>Marasmiineae</taxon>
        <taxon>Omphalotaceae</taxon>
        <taxon>Collybiopsis</taxon>
        <taxon>Collybiopsis luxurians</taxon>
    </lineage>
</organism>
<dbReference type="HOGENOM" id="CLU_138681_0_0_1"/>
<dbReference type="AlphaFoldDB" id="A0A0D0BQ74"/>
<dbReference type="EMBL" id="KN834792">
    <property type="protein sequence ID" value="KIK57256.1"/>
    <property type="molecule type" value="Genomic_DNA"/>
</dbReference>
<protein>
    <submittedName>
        <fullName evidence="2">Unplaced genomic scaffold GYMLUscaffold_44, whole genome shotgun sequence</fullName>
    </submittedName>
</protein>
<feature type="signal peptide" evidence="1">
    <location>
        <begin position="1"/>
        <end position="22"/>
    </location>
</feature>
<reference evidence="2 3" key="1">
    <citation type="submission" date="2014-04" db="EMBL/GenBank/DDBJ databases">
        <title>Evolutionary Origins and Diversification of the Mycorrhizal Mutualists.</title>
        <authorList>
            <consortium name="DOE Joint Genome Institute"/>
            <consortium name="Mycorrhizal Genomics Consortium"/>
            <person name="Kohler A."/>
            <person name="Kuo A."/>
            <person name="Nagy L.G."/>
            <person name="Floudas D."/>
            <person name="Copeland A."/>
            <person name="Barry K.W."/>
            <person name="Cichocki N."/>
            <person name="Veneault-Fourrey C."/>
            <person name="LaButti K."/>
            <person name="Lindquist E.A."/>
            <person name="Lipzen A."/>
            <person name="Lundell T."/>
            <person name="Morin E."/>
            <person name="Murat C."/>
            <person name="Riley R."/>
            <person name="Ohm R."/>
            <person name="Sun H."/>
            <person name="Tunlid A."/>
            <person name="Henrissat B."/>
            <person name="Grigoriev I.V."/>
            <person name="Hibbett D.S."/>
            <person name="Martin F."/>
        </authorList>
    </citation>
    <scope>NUCLEOTIDE SEQUENCE [LARGE SCALE GENOMIC DNA]</scope>
    <source>
        <strain evidence="2 3">FD-317 M1</strain>
    </source>
</reference>
<sequence length="178" mass="19331">MFLKFATSLILALTSSFTSIHAATPAIILPENGAKIAPGAQFAFKYNSIADYSVSSYNFTVVLFTQPPSPFRPSLNYAAGYTFGQFDVANYPAIPYARHPAPPYFVMPDFSKSLGGWGAGESVSNAIFYLAVFEEYANGQPSVGPRISLSINEIIYNSIDTDEDQNLWDSEAQAALSL</sequence>
<dbReference type="Proteomes" id="UP000053593">
    <property type="component" value="Unassembled WGS sequence"/>
</dbReference>
<accession>A0A0D0BQ74</accession>
<dbReference type="OrthoDB" id="3944184at2759"/>
<keyword evidence="1" id="KW-0732">Signal</keyword>
<feature type="chain" id="PRO_5002224778" evidence="1">
    <location>
        <begin position="23"/>
        <end position="178"/>
    </location>
</feature>
<name>A0A0D0BQ74_9AGAR</name>
<keyword evidence="3" id="KW-1185">Reference proteome</keyword>